<dbReference type="NCBIfam" id="TIGR02412">
    <property type="entry name" value="pepN_strep_liv"/>
    <property type="match status" value="1"/>
</dbReference>
<organism evidence="16 17">
    <name type="scientific">Nocardioides psychrotolerans</name>
    <dbReference type="NCBI Taxonomy" id="1005945"/>
    <lineage>
        <taxon>Bacteria</taxon>
        <taxon>Bacillati</taxon>
        <taxon>Actinomycetota</taxon>
        <taxon>Actinomycetes</taxon>
        <taxon>Propionibacteriales</taxon>
        <taxon>Nocardioidaceae</taxon>
        <taxon>Nocardioides</taxon>
    </lineage>
</organism>
<dbReference type="Pfam" id="PF01433">
    <property type="entry name" value="Peptidase_M1"/>
    <property type="match status" value="1"/>
</dbReference>
<evidence type="ECO:0000256" key="7">
    <source>
        <dbReference type="ARBA" id="ARBA00022670"/>
    </source>
</evidence>
<dbReference type="PRINTS" id="PR00756">
    <property type="entry name" value="ALADIPTASE"/>
</dbReference>
<evidence type="ECO:0000256" key="8">
    <source>
        <dbReference type="ARBA" id="ARBA00022723"/>
    </source>
</evidence>
<gene>
    <name evidence="16" type="ORF">SAMN05216561_10731</name>
</gene>
<dbReference type="GO" id="GO:0016020">
    <property type="term" value="C:membrane"/>
    <property type="evidence" value="ECO:0007669"/>
    <property type="project" value="TreeGrafter"/>
</dbReference>
<feature type="domain" description="Peptidase M1 membrane alanine aminopeptidase" evidence="14">
    <location>
        <begin position="234"/>
        <end position="448"/>
    </location>
</feature>
<dbReference type="GO" id="GO:0042277">
    <property type="term" value="F:peptide binding"/>
    <property type="evidence" value="ECO:0007669"/>
    <property type="project" value="TreeGrafter"/>
</dbReference>
<dbReference type="EC" id="3.4.11.2" evidence="4"/>
<keyword evidence="17" id="KW-1185">Reference proteome</keyword>
<evidence type="ECO:0000256" key="3">
    <source>
        <dbReference type="ARBA" id="ARBA00010136"/>
    </source>
</evidence>
<evidence type="ECO:0000256" key="9">
    <source>
        <dbReference type="ARBA" id="ARBA00022801"/>
    </source>
</evidence>
<feature type="domain" description="ERAP1-like C-terminal" evidence="15">
    <location>
        <begin position="517"/>
        <end position="820"/>
    </location>
</feature>
<dbReference type="GO" id="GO:0006508">
    <property type="term" value="P:proteolysis"/>
    <property type="evidence" value="ECO:0007669"/>
    <property type="project" value="UniProtKB-KW"/>
</dbReference>
<dbReference type="STRING" id="1005945.SAMN05216561_10731"/>
<evidence type="ECO:0000259" key="15">
    <source>
        <dbReference type="Pfam" id="PF11838"/>
    </source>
</evidence>
<keyword evidence="11" id="KW-0482">Metalloprotease</keyword>
<comment type="cofactor">
    <cofactor evidence="2">
        <name>Zn(2+)</name>
        <dbReference type="ChEBI" id="CHEBI:29105"/>
    </cofactor>
</comment>
<accession>A0A1I3H4M9</accession>
<dbReference type="SUPFAM" id="SSF63737">
    <property type="entry name" value="Leukotriene A4 hydrolase N-terminal domain"/>
    <property type="match status" value="1"/>
</dbReference>
<keyword evidence="6 16" id="KW-0031">Aminopeptidase</keyword>
<dbReference type="Gene3D" id="1.10.390.10">
    <property type="entry name" value="Neutral Protease Domain 2"/>
    <property type="match status" value="1"/>
</dbReference>
<dbReference type="InterPro" id="IPR024571">
    <property type="entry name" value="ERAP1-like_C_dom"/>
</dbReference>
<dbReference type="EMBL" id="FOQG01000007">
    <property type="protein sequence ID" value="SFI30641.1"/>
    <property type="molecule type" value="Genomic_DNA"/>
</dbReference>
<dbReference type="GO" id="GO:0008270">
    <property type="term" value="F:zinc ion binding"/>
    <property type="evidence" value="ECO:0007669"/>
    <property type="project" value="InterPro"/>
</dbReference>
<evidence type="ECO:0000256" key="1">
    <source>
        <dbReference type="ARBA" id="ARBA00000098"/>
    </source>
</evidence>
<dbReference type="AlphaFoldDB" id="A0A1I3H4M9"/>
<dbReference type="Proteomes" id="UP000198649">
    <property type="component" value="Unassembled WGS sequence"/>
</dbReference>
<comment type="similarity">
    <text evidence="3">Belongs to the peptidase M1 family.</text>
</comment>
<dbReference type="GO" id="GO:0070006">
    <property type="term" value="F:metalloaminopeptidase activity"/>
    <property type="evidence" value="ECO:0007669"/>
    <property type="project" value="TreeGrafter"/>
</dbReference>
<evidence type="ECO:0000256" key="2">
    <source>
        <dbReference type="ARBA" id="ARBA00001947"/>
    </source>
</evidence>
<reference evidence="16 17" key="1">
    <citation type="submission" date="2016-10" db="EMBL/GenBank/DDBJ databases">
        <authorList>
            <person name="de Groot N.N."/>
        </authorList>
    </citation>
    <scope>NUCLEOTIDE SEQUENCE [LARGE SCALE GENOMIC DNA]</scope>
    <source>
        <strain evidence="16 17">CGMCC 1.11156</strain>
    </source>
</reference>
<dbReference type="GO" id="GO:0005615">
    <property type="term" value="C:extracellular space"/>
    <property type="evidence" value="ECO:0007669"/>
    <property type="project" value="TreeGrafter"/>
</dbReference>
<evidence type="ECO:0000256" key="5">
    <source>
        <dbReference type="ARBA" id="ARBA00015611"/>
    </source>
</evidence>
<keyword evidence="10" id="KW-0862">Zinc</keyword>
<evidence type="ECO:0000256" key="11">
    <source>
        <dbReference type="ARBA" id="ARBA00023049"/>
    </source>
</evidence>
<proteinExistence type="inferred from homology"/>
<keyword evidence="8" id="KW-0479">Metal-binding</keyword>
<evidence type="ECO:0000256" key="6">
    <source>
        <dbReference type="ARBA" id="ARBA00022438"/>
    </source>
</evidence>
<dbReference type="GO" id="GO:0043171">
    <property type="term" value="P:peptide catabolic process"/>
    <property type="evidence" value="ECO:0007669"/>
    <property type="project" value="TreeGrafter"/>
</dbReference>
<name>A0A1I3H4M9_9ACTN</name>
<dbReference type="InterPro" id="IPR001930">
    <property type="entry name" value="Peptidase_M1"/>
</dbReference>
<dbReference type="GO" id="GO:0005737">
    <property type="term" value="C:cytoplasm"/>
    <property type="evidence" value="ECO:0007669"/>
    <property type="project" value="TreeGrafter"/>
</dbReference>
<dbReference type="InterPro" id="IPR042097">
    <property type="entry name" value="Aminopeptidase_N-like_N_sf"/>
</dbReference>
<evidence type="ECO:0000256" key="12">
    <source>
        <dbReference type="ARBA" id="ARBA00029811"/>
    </source>
</evidence>
<keyword evidence="7" id="KW-0645">Protease</keyword>
<sequence>MSLTLGEARTRASLIRDVSYEIDLDLTDATTGHASGTFGCTTTVRFTSSAADTFLELTAATDLAVTVNGRALPADAARSSYDGRRLLLTGLVEHNVVTVAARVPYVTDGDGMYLFTDPADGETYASAYCGMDVAQRVFACFDQNDLKATVALGVTADPTWTVVANGRVLEDGTDRDAGRWRFATTEVFAIPMFVVCAGPWHSRTWEHAGLPFGWHARRSLGAELDRDFEELRATTTACFDHYATLFTEPMPYDSYDQAFVPGQNWGALESPGCVTYRDELLPRGRVTDLARSQRASIIAHEMAHMWFGNLVTMTWWEDTWLQESFADYMGYRVSADGAGFAGALLQHELLRKPSAYQADERRSTHPVAPEAEDVPDVDAASNNFDAISYSKGNSVLRQLVTWLGDDAFLAGVNAYLGAHRLGNGTLADFMAALDSASDRDVLGWVHAWLRTSGFDTIRVTRDGGGVPVVSRDGTRPHRLRLTSYDEAPGGALVERESVLVDVGDEPVRLDDWAGRVVVPNSHGETFVRVVPDTASWSALLSGLSSIDDDLVRAIAWTTAFDLAHTRRLPAEDFLDLVSRHLPHERHVTAVAAVLTRTLDSVVPRRIASSGAAHAVDRVADACARGLDTTLDEQVRIELTRGLARTSRDTALLQGWLTDGVTDHGVALDPALRWRVVHRLAEVGALDADAIETERVADGTIDGELGAARALAARPTVEAKDAAWTALAEDDQVSNRRYEALTSGLWSPEQADLLAPYVAAYWQVSPRIAERRGQAFSQVVHRAFPALALTDDQVADLEQALAGDLPSVLRRGWEDKLDDLRPANT</sequence>
<dbReference type="SUPFAM" id="SSF55486">
    <property type="entry name" value="Metalloproteases ('zincins'), catalytic domain"/>
    <property type="match status" value="1"/>
</dbReference>
<dbReference type="OrthoDB" id="3885507at2"/>
<dbReference type="InterPro" id="IPR012778">
    <property type="entry name" value="Pept_M1_aminopeptidase"/>
</dbReference>
<evidence type="ECO:0000256" key="10">
    <source>
        <dbReference type="ARBA" id="ARBA00022833"/>
    </source>
</evidence>
<dbReference type="InterPro" id="IPR050344">
    <property type="entry name" value="Peptidase_M1_aminopeptidases"/>
</dbReference>
<evidence type="ECO:0000259" key="14">
    <source>
        <dbReference type="Pfam" id="PF01433"/>
    </source>
</evidence>
<dbReference type="PANTHER" id="PTHR11533:SF174">
    <property type="entry name" value="PUROMYCIN-SENSITIVE AMINOPEPTIDASE-RELATED"/>
    <property type="match status" value="1"/>
</dbReference>
<dbReference type="InterPro" id="IPR014782">
    <property type="entry name" value="Peptidase_M1_dom"/>
</dbReference>
<dbReference type="CDD" id="cd09602">
    <property type="entry name" value="M1_APN"/>
    <property type="match status" value="1"/>
</dbReference>
<evidence type="ECO:0000256" key="13">
    <source>
        <dbReference type="ARBA" id="ARBA00031533"/>
    </source>
</evidence>
<evidence type="ECO:0000313" key="17">
    <source>
        <dbReference type="Proteomes" id="UP000198649"/>
    </source>
</evidence>
<dbReference type="PANTHER" id="PTHR11533">
    <property type="entry name" value="PROTEASE M1 ZINC METALLOPROTEASE"/>
    <property type="match status" value="1"/>
</dbReference>
<dbReference type="Gene3D" id="2.60.40.1730">
    <property type="entry name" value="tricorn interacting facor f3 domain"/>
    <property type="match status" value="1"/>
</dbReference>
<dbReference type="RefSeq" id="WP_091112733.1">
    <property type="nucleotide sequence ID" value="NZ_BKAF01000008.1"/>
</dbReference>
<dbReference type="GO" id="GO:0016285">
    <property type="term" value="F:alanyl aminopeptidase activity"/>
    <property type="evidence" value="ECO:0007669"/>
    <property type="project" value="UniProtKB-EC"/>
</dbReference>
<comment type="catalytic activity">
    <reaction evidence="1">
        <text>Release of an N-terminal amino acid, Xaa-|-Yaa- from a peptide, amide or arylamide. Xaa is preferably Ala, but may be most amino acids including Pro (slow action). When a terminal hydrophobic residue is followed by a prolyl residue, the two may be released as an intact Xaa-Pro dipeptide.</text>
        <dbReference type="EC" id="3.4.11.2"/>
    </reaction>
</comment>
<dbReference type="InterPro" id="IPR027268">
    <property type="entry name" value="Peptidase_M4/M1_CTD_sf"/>
</dbReference>
<protein>
    <recommendedName>
        <fullName evidence="5">Aminopeptidase N</fullName>
        <ecNumber evidence="4">3.4.11.2</ecNumber>
    </recommendedName>
    <alternativeName>
        <fullName evidence="12">Alanine aminopeptidase</fullName>
    </alternativeName>
    <alternativeName>
        <fullName evidence="13">Lysyl aminopeptidase</fullName>
    </alternativeName>
</protein>
<evidence type="ECO:0000256" key="4">
    <source>
        <dbReference type="ARBA" id="ARBA00012564"/>
    </source>
</evidence>
<dbReference type="Pfam" id="PF11838">
    <property type="entry name" value="ERAP1_C"/>
    <property type="match status" value="1"/>
</dbReference>
<evidence type="ECO:0000313" key="16">
    <source>
        <dbReference type="EMBL" id="SFI30641.1"/>
    </source>
</evidence>
<keyword evidence="9" id="KW-0378">Hydrolase</keyword>